<dbReference type="EMBL" id="JAATIS010007298">
    <property type="protein sequence ID" value="KAG2458005.1"/>
    <property type="molecule type" value="Genomic_DNA"/>
</dbReference>
<name>A0A8X7WYR3_POLSE</name>
<dbReference type="PANTHER" id="PTHR34347:SF1">
    <property type="entry name" value="DNA REPAIR-SCAFFOLDING PROTEIN"/>
    <property type="match status" value="1"/>
</dbReference>
<dbReference type="GO" id="GO:0000228">
    <property type="term" value="C:nuclear chromosome"/>
    <property type="evidence" value="ECO:0007669"/>
    <property type="project" value="TreeGrafter"/>
</dbReference>
<feature type="region of interest" description="Disordered" evidence="1">
    <location>
        <begin position="36"/>
        <end position="59"/>
    </location>
</feature>
<evidence type="ECO:0000256" key="1">
    <source>
        <dbReference type="SAM" id="MobiDB-lite"/>
    </source>
</evidence>
<reference evidence="4 5" key="1">
    <citation type="journal article" date="2021" name="Cell">
        <title>Tracing the genetic footprints of vertebrate landing in non-teleost ray-finned fishes.</title>
        <authorList>
            <person name="Bi X."/>
            <person name="Wang K."/>
            <person name="Yang L."/>
            <person name="Pan H."/>
            <person name="Jiang H."/>
            <person name="Wei Q."/>
            <person name="Fang M."/>
            <person name="Yu H."/>
            <person name="Zhu C."/>
            <person name="Cai Y."/>
            <person name="He Y."/>
            <person name="Gan X."/>
            <person name="Zeng H."/>
            <person name="Yu D."/>
            <person name="Zhu Y."/>
            <person name="Jiang H."/>
            <person name="Qiu Q."/>
            <person name="Yang H."/>
            <person name="Zhang Y.E."/>
            <person name="Wang W."/>
            <person name="Zhu M."/>
            <person name="He S."/>
            <person name="Zhang G."/>
        </authorList>
    </citation>
    <scope>NUCLEOTIDE SEQUENCE [LARGE SCALE GENOMIC DNA]</scope>
    <source>
        <strain evidence="4">Bchr_013</strain>
    </source>
</reference>
<comment type="caution">
    <text evidence="4">The sequence shown here is derived from an EMBL/GenBank/DDBJ whole genome shotgun (WGS) entry which is preliminary data.</text>
</comment>
<evidence type="ECO:0000259" key="3">
    <source>
        <dbReference type="Pfam" id="PF14951"/>
    </source>
</evidence>
<feature type="non-terminal residue" evidence="4">
    <location>
        <position position="1"/>
    </location>
</feature>
<dbReference type="Pfam" id="PF14950">
    <property type="entry name" value="DUF4502"/>
    <property type="match status" value="1"/>
</dbReference>
<dbReference type="GO" id="GO:0070202">
    <property type="term" value="P:regulation of establishment of protein localization to chromosome"/>
    <property type="evidence" value="ECO:0007669"/>
    <property type="project" value="TreeGrafter"/>
</dbReference>
<dbReference type="InterPro" id="IPR028026">
    <property type="entry name" value="DUF4502"/>
</dbReference>
<dbReference type="InterPro" id="IPR028032">
    <property type="entry name" value="DUF4503"/>
</dbReference>
<evidence type="ECO:0000313" key="5">
    <source>
        <dbReference type="Proteomes" id="UP000886611"/>
    </source>
</evidence>
<dbReference type="Pfam" id="PF14951">
    <property type="entry name" value="DUF4503"/>
    <property type="match status" value="1"/>
</dbReference>
<keyword evidence="5" id="KW-1185">Reference proteome</keyword>
<evidence type="ECO:0000259" key="2">
    <source>
        <dbReference type="Pfam" id="PF14950"/>
    </source>
</evidence>
<sequence>MATHEGLSVKKLGTVRQLLPSKAKLKCQENQMESDFSWSSSESDSCDGEPSSALLKPQTDTMFTTRNKAIVNSYSKYLHMMSNLRRDCNYSDDEFHVIEWDNESDQGNEKFQNCDSMAEISDTDSVLESPVAQNEKHLPCDTAEVNTDAEISEYSSDGDATLISSPENNSEMTVIQRRNVNMSASDWIKSAQALLQTPKKQGEIVYKTPEDSAKKKKRFVRGGLAERLNRLQCRERSAISFWRHQYFSDRKDCSGQHGVLSLKVLKIYEECSMQIAFCQLLEKLSVDNSLLQEVEFKVLFTKATASLLKIRAGDHVHIHPPWKKIKIPGETCPVIINTYFSQKVLQEEKETAVPTQKLATEKKPPPPLLLAFNLMENKGYLFSTSEYQVPSSVTGSHLMLPVSQKIGPVCDSLLEAIESYAVTGSSTFDVKAVVQRVYILRQKQCPYQKLSKHSSISKAQASSQDHFTDRLCVLVQDVYGIFSEVQLPFSYFTKGSLLYYCSKWEGKLCILNDIKVLQRTTRARSAGLFILIDSLWPPLVPLKVHGNSPYPQDASMTSSQYLYKDNTILSAPCFCYILSTCRVDDAVKVLKDTVSDLYLPPVVHRLREILENDFGNRVCSFSAFVIYSRLQSHYLVQNESWLFVTDSYLQSSNENKQRIPRVVAVCVTTSCVIDAELTKALQNSAPCELLFKDAVIDNGVIMCVERTVLQKETLPSSEEIKSLELLSGPLSLDELGSTTVANSICTVKGTISGVDENSAYSWPVCDTCGNDKLEQAQKDPDFLFCLSCRRVVTKPTFKMHLEIFLNCSFDSQATVKMKLHQVTIEMLLGSTSSNEQRVMKWNKCLVKSWVHSVVSSTPLPGNHLFGLG</sequence>
<feature type="domain" description="DUF4502" evidence="2">
    <location>
        <begin position="10"/>
        <end position="324"/>
    </location>
</feature>
<protein>
    <submittedName>
        <fullName evidence="4">SPIDR protein</fullName>
    </submittedName>
</protein>
<accession>A0A8X7WYR3</accession>
<dbReference type="AlphaFoldDB" id="A0A8X7WYR3"/>
<feature type="domain" description="DUF4503" evidence="3">
    <location>
        <begin position="476"/>
        <end position="835"/>
    </location>
</feature>
<dbReference type="Proteomes" id="UP000886611">
    <property type="component" value="Unassembled WGS sequence"/>
</dbReference>
<dbReference type="GO" id="GO:0005654">
    <property type="term" value="C:nucleoplasm"/>
    <property type="evidence" value="ECO:0007669"/>
    <property type="project" value="TreeGrafter"/>
</dbReference>
<evidence type="ECO:0000313" key="4">
    <source>
        <dbReference type="EMBL" id="KAG2458005.1"/>
    </source>
</evidence>
<dbReference type="GO" id="GO:0000724">
    <property type="term" value="P:double-strand break repair via homologous recombination"/>
    <property type="evidence" value="ECO:0007669"/>
    <property type="project" value="TreeGrafter"/>
</dbReference>
<proteinExistence type="predicted"/>
<dbReference type="PANTHER" id="PTHR34347">
    <property type="entry name" value="DNA REPAIR-SCAFFOLDING PROTEIN SPIDR"/>
    <property type="match status" value="1"/>
</dbReference>
<feature type="non-terminal residue" evidence="4">
    <location>
        <position position="868"/>
    </location>
</feature>
<feature type="compositionally biased region" description="Low complexity" evidence="1">
    <location>
        <begin position="36"/>
        <end position="52"/>
    </location>
</feature>
<gene>
    <name evidence="4" type="primary">Spidr</name>
    <name evidence="4" type="ORF">GTO96_0017787</name>
</gene>
<dbReference type="InterPro" id="IPR053054">
    <property type="entry name" value="DNA_repair-scaffolding"/>
</dbReference>
<organism evidence="4 5">
    <name type="scientific">Polypterus senegalus</name>
    <name type="common">Senegal bichir</name>
    <dbReference type="NCBI Taxonomy" id="55291"/>
    <lineage>
        <taxon>Eukaryota</taxon>
        <taxon>Metazoa</taxon>
        <taxon>Chordata</taxon>
        <taxon>Craniata</taxon>
        <taxon>Vertebrata</taxon>
        <taxon>Euteleostomi</taxon>
        <taxon>Actinopterygii</taxon>
        <taxon>Polypteriformes</taxon>
        <taxon>Polypteridae</taxon>
        <taxon>Polypterus</taxon>
    </lineage>
</organism>